<protein>
    <submittedName>
        <fullName evidence="5">Helix-turn-helix domain-containing protein</fullName>
    </submittedName>
</protein>
<dbReference type="Pfam" id="PF02311">
    <property type="entry name" value="AraC_binding"/>
    <property type="match status" value="1"/>
</dbReference>
<dbReference type="Gene3D" id="2.60.120.10">
    <property type="entry name" value="Jelly Rolls"/>
    <property type="match status" value="1"/>
</dbReference>
<dbReference type="InterPro" id="IPR020449">
    <property type="entry name" value="Tscrpt_reg_AraC-type_HTH"/>
</dbReference>
<keyword evidence="2" id="KW-0238">DNA-binding</keyword>
<dbReference type="Gene3D" id="1.10.10.60">
    <property type="entry name" value="Homeodomain-like"/>
    <property type="match status" value="1"/>
</dbReference>
<dbReference type="SUPFAM" id="SSF51215">
    <property type="entry name" value="Regulatory protein AraC"/>
    <property type="match status" value="1"/>
</dbReference>
<dbReference type="InterPro" id="IPR037923">
    <property type="entry name" value="HTH-like"/>
</dbReference>
<evidence type="ECO:0000313" key="6">
    <source>
        <dbReference type="Proteomes" id="UP001476807"/>
    </source>
</evidence>
<keyword evidence="3" id="KW-0804">Transcription</keyword>
<dbReference type="Proteomes" id="UP001476807">
    <property type="component" value="Unassembled WGS sequence"/>
</dbReference>
<dbReference type="PRINTS" id="PR00032">
    <property type="entry name" value="HTHARAC"/>
</dbReference>
<dbReference type="SMART" id="SM00342">
    <property type="entry name" value="HTH_ARAC"/>
    <property type="match status" value="1"/>
</dbReference>
<dbReference type="EMBL" id="JBEOKT010000014">
    <property type="protein sequence ID" value="MER2998815.1"/>
    <property type="molecule type" value="Genomic_DNA"/>
</dbReference>
<keyword evidence="6" id="KW-1185">Reference proteome</keyword>
<dbReference type="PANTHER" id="PTHR43280:SF32">
    <property type="entry name" value="TRANSCRIPTIONAL REGULATORY PROTEIN"/>
    <property type="match status" value="1"/>
</dbReference>
<evidence type="ECO:0000256" key="2">
    <source>
        <dbReference type="ARBA" id="ARBA00023125"/>
    </source>
</evidence>
<dbReference type="InterPro" id="IPR003313">
    <property type="entry name" value="AraC-bd"/>
</dbReference>
<dbReference type="Pfam" id="PF12833">
    <property type="entry name" value="HTH_18"/>
    <property type="match status" value="1"/>
</dbReference>
<comment type="caution">
    <text evidence="5">The sequence shown here is derived from an EMBL/GenBank/DDBJ whole genome shotgun (WGS) entry which is preliminary data.</text>
</comment>
<sequence length="292" mass="34573">MPDKHLPIYAIKDFNPAPQREQYFYCSRLSRHLQIHLFIQKPHKHNFYILLFISQGTGTHTIDFEQYTVKPNTVFFLTPGQVHSWQLSNDTEGFILFFSPDFYLLDFPIQKLHRFPFFHAALRSPSLLLSEAAFSHLLPTIEKLQTEYAQQQFLKDDMLRSYLDVLLIQLTRLYQLDYPDDLNTTAPIPYLQSVEMLIEANYKTHQPVSFYADNLHITPKQLNEYCKRLLGKTTTDLIHDRIILEAKRLLVHSDLTIAQVAAELGYFESAYFFRFFKKKTNYTPEQFRKEYV</sequence>
<dbReference type="RefSeq" id="WP_350413264.1">
    <property type="nucleotide sequence ID" value="NZ_JBEOKT010000014.1"/>
</dbReference>
<evidence type="ECO:0000259" key="4">
    <source>
        <dbReference type="PROSITE" id="PS01124"/>
    </source>
</evidence>
<evidence type="ECO:0000256" key="1">
    <source>
        <dbReference type="ARBA" id="ARBA00023015"/>
    </source>
</evidence>
<dbReference type="PROSITE" id="PS01124">
    <property type="entry name" value="HTH_ARAC_FAMILY_2"/>
    <property type="match status" value="1"/>
</dbReference>
<dbReference type="InterPro" id="IPR018060">
    <property type="entry name" value="HTH_AraC"/>
</dbReference>
<reference evidence="5 6" key="1">
    <citation type="submission" date="2024-06" db="EMBL/GenBank/DDBJ databases">
        <title>Pontibacter populi HYL7-15.</title>
        <authorList>
            <person name="Kim M.K."/>
        </authorList>
    </citation>
    <scope>NUCLEOTIDE SEQUENCE [LARGE SCALE GENOMIC DNA]</scope>
    <source>
        <strain evidence="5 6">HYL7-15</strain>
    </source>
</reference>
<dbReference type="PANTHER" id="PTHR43280">
    <property type="entry name" value="ARAC-FAMILY TRANSCRIPTIONAL REGULATOR"/>
    <property type="match status" value="1"/>
</dbReference>
<proteinExistence type="predicted"/>
<dbReference type="InterPro" id="IPR009057">
    <property type="entry name" value="Homeodomain-like_sf"/>
</dbReference>
<organism evidence="5 6">
    <name type="scientific">Pontibacter populi</name>
    <dbReference type="NCBI Taxonomy" id="890055"/>
    <lineage>
        <taxon>Bacteria</taxon>
        <taxon>Pseudomonadati</taxon>
        <taxon>Bacteroidota</taxon>
        <taxon>Cytophagia</taxon>
        <taxon>Cytophagales</taxon>
        <taxon>Hymenobacteraceae</taxon>
        <taxon>Pontibacter</taxon>
    </lineage>
</organism>
<dbReference type="SUPFAM" id="SSF46689">
    <property type="entry name" value="Homeodomain-like"/>
    <property type="match status" value="1"/>
</dbReference>
<gene>
    <name evidence="5" type="ORF">ABS362_14775</name>
</gene>
<name>A0ABV1RXQ5_9BACT</name>
<evidence type="ECO:0000256" key="3">
    <source>
        <dbReference type="ARBA" id="ARBA00023163"/>
    </source>
</evidence>
<accession>A0ABV1RXQ5</accession>
<keyword evidence="1" id="KW-0805">Transcription regulation</keyword>
<feature type="domain" description="HTH araC/xylS-type" evidence="4">
    <location>
        <begin position="192"/>
        <end position="290"/>
    </location>
</feature>
<dbReference type="InterPro" id="IPR014710">
    <property type="entry name" value="RmlC-like_jellyroll"/>
</dbReference>
<evidence type="ECO:0000313" key="5">
    <source>
        <dbReference type="EMBL" id="MER2998815.1"/>
    </source>
</evidence>